<evidence type="ECO:0000313" key="3">
    <source>
        <dbReference type="Proteomes" id="UP000590749"/>
    </source>
</evidence>
<dbReference type="AlphaFoldDB" id="A0A7W5AE92"/>
<sequence>MVHVALVQNVLRLLERHGVGWDPLPALGVIAASVAGSLLVAWMLFTFVEKPAMRLLTRRRRSATHTSPAGARLG</sequence>
<gene>
    <name evidence="2" type="ORF">FHR83_002099</name>
</gene>
<dbReference type="RefSeq" id="WP_183218719.1">
    <property type="nucleotide sequence ID" value="NZ_BMPW01000008.1"/>
</dbReference>
<dbReference type="Proteomes" id="UP000590749">
    <property type="component" value="Unassembled WGS sequence"/>
</dbReference>
<comment type="caution">
    <text evidence="2">The sequence shown here is derived from an EMBL/GenBank/DDBJ whole genome shotgun (WGS) entry which is preliminary data.</text>
</comment>
<keyword evidence="1" id="KW-0812">Transmembrane</keyword>
<keyword evidence="1" id="KW-0472">Membrane</keyword>
<keyword evidence="1" id="KW-1133">Transmembrane helix</keyword>
<evidence type="ECO:0000313" key="2">
    <source>
        <dbReference type="EMBL" id="MBB3094447.1"/>
    </source>
</evidence>
<reference evidence="2 3" key="1">
    <citation type="submission" date="2020-08" db="EMBL/GenBank/DDBJ databases">
        <title>Genomic Encyclopedia of Type Strains, Phase III (KMG-III): the genomes of soil and plant-associated and newly described type strains.</title>
        <authorList>
            <person name="Whitman W."/>
        </authorList>
    </citation>
    <scope>NUCLEOTIDE SEQUENCE [LARGE SCALE GENOMIC DNA]</scope>
    <source>
        <strain evidence="2 3">CECT 3287</strain>
    </source>
</reference>
<evidence type="ECO:0000256" key="1">
    <source>
        <dbReference type="SAM" id="Phobius"/>
    </source>
</evidence>
<proteinExistence type="predicted"/>
<protein>
    <submittedName>
        <fullName evidence="2">Peptidoglycan/LPS O-acetylase OafA/YrhL</fullName>
    </submittedName>
</protein>
<accession>A0A7W5AE92</accession>
<dbReference type="EMBL" id="JACHXF010000003">
    <property type="protein sequence ID" value="MBB3094447.1"/>
    <property type="molecule type" value="Genomic_DNA"/>
</dbReference>
<name>A0A7W5AE92_9ACTN</name>
<keyword evidence="3" id="KW-1185">Reference proteome</keyword>
<feature type="transmembrane region" description="Helical" evidence="1">
    <location>
        <begin position="26"/>
        <end position="48"/>
    </location>
</feature>
<organism evidence="2 3">
    <name type="scientific">Actinoplanes campanulatus</name>
    <dbReference type="NCBI Taxonomy" id="113559"/>
    <lineage>
        <taxon>Bacteria</taxon>
        <taxon>Bacillati</taxon>
        <taxon>Actinomycetota</taxon>
        <taxon>Actinomycetes</taxon>
        <taxon>Micromonosporales</taxon>
        <taxon>Micromonosporaceae</taxon>
        <taxon>Actinoplanes</taxon>
    </lineage>
</organism>